<dbReference type="KEGG" id="ngf:FRF71_05545"/>
<dbReference type="InterPro" id="IPR016181">
    <property type="entry name" value="Acyl_CoA_acyltransferase"/>
</dbReference>
<evidence type="ECO:0000313" key="3">
    <source>
        <dbReference type="Proteomes" id="UP000321172"/>
    </source>
</evidence>
<dbReference type="AlphaFoldDB" id="A0A5B8S8B6"/>
<keyword evidence="2" id="KW-0808">Transferase</keyword>
<proteinExistence type="predicted"/>
<dbReference type="InterPro" id="IPR051531">
    <property type="entry name" value="N-acetyltransferase"/>
</dbReference>
<dbReference type="SUPFAM" id="SSF55729">
    <property type="entry name" value="Acyl-CoA N-acyltransferases (Nat)"/>
    <property type="match status" value="1"/>
</dbReference>
<dbReference type="Proteomes" id="UP000321172">
    <property type="component" value="Chromosome"/>
</dbReference>
<reference evidence="2 3" key="1">
    <citation type="journal article" date="2013" name="J. Microbiol. Biotechnol.">
        <title>Novosphingobium ginsenosidimutans sp. nov., with the ability to convert ginsenoside.</title>
        <authorList>
            <person name="Kim J.K."/>
            <person name="He D."/>
            <person name="Liu Q.M."/>
            <person name="Park H.Y."/>
            <person name="Jung M.S."/>
            <person name="Yoon M.H."/>
            <person name="Kim S.C."/>
            <person name="Im W.T."/>
        </authorList>
    </citation>
    <scope>NUCLEOTIDE SEQUENCE [LARGE SCALE GENOMIC DNA]</scope>
    <source>
        <strain evidence="2 3">FW-6</strain>
    </source>
</reference>
<dbReference type="PANTHER" id="PTHR43792:SF1">
    <property type="entry name" value="N-ACETYLTRANSFERASE DOMAIN-CONTAINING PROTEIN"/>
    <property type="match status" value="1"/>
</dbReference>
<feature type="domain" description="N-acetyltransferase" evidence="1">
    <location>
        <begin position="1"/>
        <end position="144"/>
    </location>
</feature>
<dbReference type="CDD" id="cd04301">
    <property type="entry name" value="NAT_SF"/>
    <property type="match status" value="1"/>
</dbReference>
<dbReference type="InterPro" id="IPR000182">
    <property type="entry name" value="GNAT_dom"/>
</dbReference>
<dbReference type="PANTHER" id="PTHR43792">
    <property type="entry name" value="GNAT FAMILY, PUTATIVE (AFU_ORTHOLOGUE AFUA_3G00765)-RELATED-RELATED"/>
    <property type="match status" value="1"/>
</dbReference>
<protein>
    <submittedName>
        <fullName evidence="2">GNAT family N-acetyltransferase</fullName>
    </submittedName>
</protein>
<evidence type="ECO:0000313" key="2">
    <source>
        <dbReference type="EMBL" id="QEA17474.1"/>
    </source>
</evidence>
<dbReference type="EMBL" id="CP042345">
    <property type="protein sequence ID" value="QEA17474.1"/>
    <property type="molecule type" value="Genomic_DNA"/>
</dbReference>
<dbReference type="GO" id="GO:0016747">
    <property type="term" value="F:acyltransferase activity, transferring groups other than amino-acyl groups"/>
    <property type="evidence" value="ECO:0007669"/>
    <property type="project" value="InterPro"/>
</dbReference>
<organism evidence="2 3">
    <name type="scientific">Novosphingobium ginsenosidimutans</name>
    <dbReference type="NCBI Taxonomy" id="1176536"/>
    <lineage>
        <taxon>Bacteria</taxon>
        <taxon>Pseudomonadati</taxon>
        <taxon>Pseudomonadota</taxon>
        <taxon>Alphaproteobacteria</taxon>
        <taxon>Sphingomonadales</taxon>
        <taxon>Sphingomonadaceae</taxon>
        <taxon>Novosphingobium</taxon>
    </lineage>
</organism>
<name>A0A5B8S8B6_9SPHN</name>
<dbReference type="OrthoDB" id="5295305at2"/>
<evidence type="ECO:0000259" key="1">
    <source>
        <dbReference type="PROSITE" id="PS51186"/>
    </source>
</evidence>
<accession>A0A5B8S8B6</accession>
<gene>
    <name evidence="2" type="ORF">FRF71_05545</name>
</gene>
<sequence>MFHAAMSDPGVMRYWATPPHPDLAMTEQWLADMIAADPLISDDFVIEYQGQPIGKMGCWRLPEFGYLLHPAFHGQGLASEALAGLVHYMRRRGLPRLRADVDPRNAASLRLLERAGFIETGRANRTWLVGGEWCDSVYLELALNPS</sequence>
<keyword evidence="3" id="KW-1185">Reference proteome</keyword>
<dbReference type="Pfam" id="PF13302">
    <property type="entry name" value="Acetyltransf_3"/>
    <property type="match status" value="1"/>
</dbReference>
<dbReference type="Gene3D" id="3.40.630.30">
    <property type="match status" value="1"/>
</dbReference>
<dbReference type="PROSITE" id="PS51186">
    <property type="entry name" value="GNAT"/>
    <property type="match status" value="1"/>
</dbReference>